<dbReference type="Gene3D" id="3.40.50.2300">
    <property type="match status" value="2"/>
</dbReference>
<protein>
    <submittedName>
        <fullName evidence="6">Substrate-binding domain-containing protein</fullName>
    </submittedName>
</protein>
<evidence type="ECO:0000256" key="4">
    <source>
        <dbReference type="SAM" id="SignalP"/>
    </source>
</evidence>
<dbReference type="InterPro" id="IPR028082">
    <property type="entry name" value="Peripla_BP_I"/>
</dbReference>
<proteinExistence type="inferred from homology"/>
<gene>
    <name evidence="6" type="ORF">HFP15_21730</name>
</gene>
<keyword evidence="7" id="KW-1185">Reference proteome</keyword>
<sequence>MNRLKLRRLAIVAIGVALPTLLLTACSGGSGGTSSGSSSADKASLGQLFKGDEGTPPTSSPPAAKGKNVWWISCGQVSAACSGYAAAGQAAAQAIGWDFHIADGNLNQANGEATAFRTALAAHPDAIILDAFSCSNLQPELQQAKQQGVPVMGVETTDCSDAGTGPSLFTVPLIYGENYPGQKAWWTGWGTWSGDFVAADSGGQAKIIAAPGQGDPQYDFLYAGFKDALAQKCPKCTIVTEVPWTLADLAPNGPWVTALRNALIKNADADYVWFPFDFNAVESGGAKAVLQSGSKAKVLANSGSGNALDLIRSGQLYAEASAKSSEWESWAAIDELNRHFNGQPSVPEGLGFVSLDKTHNLPSQPGSNYQTTVDYQAMYKKAWGVGQG</sequence>
<dbReference type="RefSeq" id="WP_168518532.1">
    <property type="nucleotide sequence ID" value="NZ_JAAXLS010000015.1"/>
</dbReference>
<evidence type="ECO:0000256" key="2">
    <source>
        <dbReference type="ARBA" id="ARBA00007639"/>
    </source>
</evidence>
<comment type="similarity">
    <text evidence="2">Belongs to the bacterial solute-binding protein 2 family.</text>
</comment>
<feature type="domain" description="Periplasmic binding protein" evidence="5">
    <location>
        <begin position="88"/>
        <end position="343"/>
    </location>
</feature>
<evidence type="ECO:0000313" key="6">
    <source>
        <dbReference type="EMBL" id="NKQ55508.1"/>
    </source>
</evidence>
<dbReference type="Proteomes" id="UP000715441">
    <property type="component" value="Unassembled WGS sequence"/>
</dbReference>
<dbReference type="PANTHER" id="PTHR46847">
    <property type="entry name" value="D-ALLOSE-BINDING PERIPLASMIC PROTEIN-RELATED"/>
    <property type="match status" value="1"/>
</dbReference>
<keyword evidence="3 4" id="KW-0732">Signal</keyword>
<name>A0ABX1J6Z3_9PSEU</name>
<evidence type="ECO:0000256" key="3">
    <source>
        <dbReference type="ARBA" id="ARBA00022729"/>
    </source>
</evidence>
<feature type="chain" id="PRO_5046246492" evidence="4">
    <location>
        <begin position="26"/>
        <end position="388"/>
    </location>
</feature>
<accession>A0ABX1J6Z3</accession>
<organism evidence="6 7">
    <name type="scientific">Amycolatopsis acididurans</name>
    <dbReference type="NCBI Taxonomy" id="2724524"/>
    <lineage>
        <taxon>Bacteria</taxon>
        <taxon>Bacillati</taxon>
        <taxon>Actinomycetota</taxon>
        <taxon>Actinomycetes</taxon>
        <taxon>Pseudonocardiales</taxon>
        <taxon>Pseudonocardiaceae</taxon>
        <taxon>Amycolatopsis</taxon>
    </lineage>
</organism>
<evidence type="ECO:0000313" key="7">
    <source>
        <dbReference type="Proteomes" id="UP000715441"/>
    </source>
</evidence>
<comment type="subcellular location">
    <subcellularLocation>
        <location evidence="1">Cell envelope</location>
    </subcellularLocation>
</comment>
<feature type="signal peptide" evidence="4">
    <location>
        <begin position="1"/>
        <end position="25"/>
    </location>
</feature>
<dbReference type="PROSITE" id="PS51257">
    <property type="entry name" value="PROKAR_LIPOPROTEIN"/>
    <property type="match status" value="1"/>
</dbReference>
<dbReference type="PANTHER" id="PTHR46847:SF1">
    <property type="entry name" value="D-ALLOSE-BINDING PERIPLASMIC PROTEIN-RELATED"/>
    <property type="match status" value="1"/>
</dbReference>
<reference evidence="6 7" key="1">
    <citation type="submission" date="2020-04" db="EMBL/GenBank/DDBJ databases">
        <title>Novel species.</title>
        <authorList>
            <person name="Teo W.F.A."/>
            <person name="Lipun K."/>
            <person name="Srisuk N."/>
            <person name="Duangmal K."/>
        </authorList>
    </citation>
    <scope>NUCLEOTIDE SEQUENCE [LARGE SCALE GENOMIC DNA]</scope>
    <source>
        <strain evidence="6 7">K13G38</strain>
    </source>
</reference>
<evidence type="ECO:0000259" key="5">
    <source>
        <dbReference type="Pfam" id="PF13407"/>
    </source>
</evidence>
<dbReference type="Pfam" id="PF13407">
    <property type="entry name" value="Peripla_BP_4"/>
    <property type="match status" value="1"/>
</dbReference>
<comment type="caution">
    <text evidence="6">The sequence shown here is derived from an EMBL/GenBank/DDBJ whole genome shotgun (WGS) entry which is preliminary data.</text>
</comment>
<dbReference type="SUPFAM" id="SSF53822">
    <property type="entry name" value="Periplasmic binding protein-like I"/>
    <property type="match status" value="1"/>
</dbReference>
<dbReference type="InterPro" id="IPR025997">
    <property type="entry name" value="SBP_2_dom"/>
</dbReference>
<dbReference type="EMBL" id="JAAXLS010000015">
    <property type="protein sequence ID" value="NKQ55508.1"/>
    <property type="molecule type" value="Genomic_DNA"/>
</dbReference>
<evidence type="ECO:0000256" key="1">
    <source>
        <dbReference type="ARBA" id="ARBA00004196"/>
    </source>
</evidence>